<keyword evidence="6 7" id="KW-0472">Membrane</keyword>
<dbReference type="Gene3D" id="1.20.1250.20">
    <property type="entry name" value="MFS general substrate transporter like domains"/>
    <property type="match status" value="1"/>
</dbReference>
<dbReference type="SUPFAM" id="SSF103473">
    <property type="entry name" value="MFS general substrate transporter"/>
    <property type="match status" value="1"/>
</dbReference>
<accession>A0A150HLX7</accession>
<proteinExistence type="predicted"/>
<evidence type="ECO:0000256" key="7">
    <source>
        <dbReference type="SAM" id="Phobius"/>
    </source>
</evidence>
<feature type="transmembrane region" description="Helical" evidence="7">
    <location>
        <begin position="166"/>
        <end position="186"/>
    </location>
</feature>
<evidence type="ECO:0000256" key="3">
    <source>
        <dbReference type="ARBA" id="ARBA00022475"/>
    </source>
</evidence>
<gene>
    <name evidence="9" type="ORF">AVENLUH5627_02401</name>
</gene>
<evidence type="ECO:0000256" key="2">
    <source>
        <dbReference type="ARBA" id="ARBA00022448"/>
    </source>
</evidence>
<dbReference type="RefSeq" id="WP_061519174.1">
    <property type="nucleotide sequence ID" value="NZ_JRUE01000201.1"/>
</dbReference>
<dbReference type="InterPro" id="IPR036259">
    <property type="entry name" value="MFS_trans_sf"/>
</dbReference>
<evidence type="ECO:0000256" key="5">
    <source>
        <dbReference type="ARBA" id="ARBA00022989"/>
    </source>
</evidence>
<dbReference type="InterPro" id="IPR050171">
    <property type="entry name" value="MFS_Transporters"/>
</dbReference>
<dbReference type="EMBL" id="JRUE01000201">
    <property type="protein sequence ID" value="KXZ66707.1"/>
    <property type="molecule type" value="Genomic_DNA"/>
</dbReference>
<feature type="domain" description="Major facilitator superfamily (MFS) profile" evidence="8">
    <location>
        <begin position="12"/>
        <end position="393"/>
    </location>
</feature>
<dbReference type="PANTHER" id="PTHR23517:SF13">
    <property type="entry name" value="MAJOR FACILITATOR SUPERFAMILY MFS_1"/>
    <property type="match status" value="1"/>
</dbReference>
<feature type="transmembrane region" description="Helical" evidence="7">
    <location>
        <begin position="369"/>
        <end position="388"/>
    </location>
</feature>
<feature type="transmembrane region" description="Helical" evidence="7">
    <location>
        <begin position="303"/>
        <end position="327"/>
    </location>
</feature>
<feature type="transmembrane region" description="Helical" evidence="7">
    <location>
        <begin position="132"/>
        <end position="160"/>
    </location>
</feature>
<evidence type="ECO:0000259" key="8">
    <source>
        <dbReference type="PROSITE" id="PS50850"/>
    </source>
</evidence>
<dbReference type="Pfam" id="PF07690">
    <property type="entry name" value="MFS_1"/>
    <property type="match status" value="1"/>
</dbReference>
<feature type="transmembrane region" description="Helical" evidence="7">
    <location>
        <begin position="106"/>
        <end position="125"/>
    </location>
</feature>
<evidence type="ECO:0000256" key="6">
    <source>
        <dbReference type="ARBA" id="ARBA00023136"/>
    </source>
</evidence>
<dbReference type="AlphaFoldDB" id="A0A150HLX7"/>
<comment type="subcellular location">
    <subcellularLocation>
        <location evidence="1">Cell membrane</location>
        <topology evidence="1">Multi-pass membrane protein</topology>
    </subcellularLocation>
</comment>
<keyword evidence="3" id="KW-1003">Cell membrane</keyword>
<feature type="transmembrane region" description="Helical" evidence="7">
    <location>
        <begin position="78"/>
        <end position="100"/>
    </location>
</feature>
<feature type="transmembrane region" description="Helical" evidence="7">
    <location>
        <begin position="250"/>
        <end position="266"/>
    </location>
</feature>
<dbReference type="InterPro" id="IPR020846">
    <property type="entry name" value="MFS_dom"/>
</dbReference>
<feature type="transmembrane region" description="Helical" evidence="7">
    <location>
        <begin position="339"/>
        <end position="363"/>
    </location>
</feature>
<organism evidence="9 10">
    <name type="scientific">Acinetobacter venetianus</name>
    <dbReference type="NCBI Taxonomy" id="52133"/>
    <lineage>
        <taxon>Bacteria</taxon>
        <taxon>Pseudomonadati</taxon>
        <taxon>Pseudomonadota</taxon>
        <taxon>Gammaproteobacteria</taxon>
        <taxon>Moraxellales</taxon>
        <taxon>Moraxellaceae</taxon>
        <taxon>Acinetobacter</taxon>
    </lineage>
</organism>
<evidence type="ECO:0000313" key="10">
    <source>
        <dbReference type="Proteomes" id="UP000075680"/>
    </source>
</evidence>
<dbReference type="Proteomes" id="UP000075680">
    <property type="component" value="Unassembled WGS sequence"/>
</dbReference>
<evidence type="ECO:0000256" key="1">
    <source>
        <dbReference type="ARBA" id="ARBA00004651"/>
    </source>
</evidence>
<dbReference type="GO" id="GO:0022857">
    <property type="term" value="F:transmembrane transporter activity"/>
    <property type="evidence" value="ECO:0007669"/>
    <property type="project" value="InterPro"/>
</dbReference>
<feature type="transmembrane region" description="Helical" evidence="7">
    <location>
        <begin position="278"/>
        <end position="297"/>
    </location>
</feature>
<dbReference type="InterPro" id="IPR005829">
    <property type="entry name" value="Sugar_transporter_CS"/>
</dbReference>
<dbReference type="InterPro" id="IPR011701">
    <property type="entry name" value="MFS"/>
</dbReference>
<feature type="transmembrane region" description="Helical" evidence="7">
    <location>
        <begin position="214"/>
        <end position="235"/>
    </location>
</feature>
<evidence type="ECO:0000256" key="4">
    <source>
        <dbReference type="ARBA" id="ARBA00022692"/>
    </source>
</evidence>
<dbReference type="PROSITE" id="PS50850">
    <property type="entry name" value="MFS"/>
    <property type="match status" value="1"/>
</dbReference>
<dbReference type="PATRIC" id="fig|52133.18.peg.2467"/>
<dbReference type="GO" id="GO:0005886">
    <property type="term" value="C:plasma membrane"/>
    <property type="evidence" value="ECO:0007669"/>
    <property type="project" value="UniProtKB-SubCell"/>
</dbReference>
<dbReference type="PANTHER" id="PTHR23517">
    <property type="entry name" value="RESISTANCE PROTEIN MDTM, PUTATIVE-RELATED-RELATED"/>
    <property type="match status" value="1"/>
</dbReference>
<feature type="transmembrane region" description="Helical" evidence="7">
    <location>
        <begin position="12"/>
        <end position="36"/>
    </location>
</feature>
<reference evidence="9 10" key="1">
    <citation type="journal article" date="2016" name="Sci. Rep.">
        <title>Genomic and phenotypic characterization of the species Acinetobacter venetianus.</title>
        <authorList>
            <person name="Fondi M."/>
            <person name="Maida I."/>
            <person name="Perrin E."/>
            <person name="Orlandini V."/>
            <person name="La Torre L."/>
            <person name="Bosi E."/>
            <person name="Negroni A."/>
            <person name="Zanaroli G."/>
            <person name="Fava F."/>
            <person name="Decorosi F."/>
            <person name="Giovannetti L."/>
            <person name="Viti C."/>
            <person name="Vaneechoutte M."/>
            <person name="Dijkshoorn L."/>
            <person name="Fani R."/>
        </authorList>
    </citation>
    <scope>NUCLEOTIDE SEQUENCE [LARGE SCALE GENOMIC DNA]</scope>
    <source>
        <strain evidence="9 10">LUH5627</strain>
    </source>
</reference>
<sequence length="393" mass="41565">MQAGESHSSSYGFVVASISFVMIFVTAGSPIPLFNIYQSEYGISNADLGLVSVAYFIAAAVALLVLGRISDFIGRKKVAIIALMAAMLSCGLLFLIHGFWSLFSARLLQGLACGLSAGALTAFIVDTSSEKLRWLAAVITSSAPMIGIPIGAISCGFLILTGKQNWFLIYALVGIVLAALILLISLSRETVLSRKGVIHSLIPRLYLPKAANQYVLIASMVFLATWSLGGFYQAYGPALAHHYLGTDNPILAALVFAAIMILTPLGSPLSRFLVAENAVKTGMFIYILSLITILISLKFGFMVAFIVASLCVGLAQGLAVTGAMGVLIQITDQQNRAGLLSTIYLIAYCSAAIPALISSHFAYSMELLQIGYGYGILGGVAALIAIVASRKKD</sequence>
<dbReference type="PROSITE" id="PS00216">
    <property type="entry name" value="SUGAR_TRANSPORT_1"/>
    <property type="match status" value="1"/>
</dbReference>
<evidence type="ECO:0000313" key="9">
    <source>
        <dbReference type="EMBL" id="KXZ66707.1"/>
    </source>
</evidence>
<protein>
    <submittedName>
        <fullName evidence="9">Major Facilitator Superfamily protein</fullName>
    </submittedName>
</protein>
<comment type="caution">
    <text evidence="9">The sequence shown here is derived from an EMBL/GenBank/DDBJ whole genome shotgun (WGS) entry which is preliminary data.</text>
</comment>
<keyword evidence="4 7" id="KW-0812">Transmembrane</keyword>
<keyword evidence="5 7" id="KW-1133">Transmembrane helix</keyword>
<keyword evidence="2" id="KW-0813">Transport</keyword>
<name>A0A150HLX7_9GAMM</name>
<feature type="transmembrane region" description="Helical" evidence="7">
    <location>
        <begin position="48"/>
        <end position="66"/>
    </location>
</feature>